<sequence length="79" mass="9473">MKRGFYSINWQQKSERKDVRRVLYRIQSLMNGRPLIHDKETILTPNHLRFGYNPKGPLVPPKRGVRPEPLLSYWRGTQR</sequence>
<feature type="non-terminal residue" evidence="2">
    <location>
        <position position="79"/>
    </location>
</feature>
<protein>
    <submittedName>
        <fullName evidence="2">Uncharacterized protein</fullName>
    </submittedName>
</protein>
<evidence type="ECO:0000256" key="1">
    <source>
        <dbReference type="SAM" id="MobiDB-lite"/>
    </source>
</evidence>
<comment type="caution">
    <text evidence="2">The sequence shown here is derived from an EMBL/GenBank/DDBJ whole genome shotgun (WGS) entry which is preliminary data.</text>
</comment>
<dbReference type="EMBL" id="MUJZ01019748">
    <property type="protein sequence ID" value="OTF80148.1"/>
    <property type="molecule type" value="Genomic_DNA"/>
</dbReference>
<dbReference type="OrthoDB" id="6514903at2759"/>
<proteinExistence type="predicted"/>
<keyword evidence="3" id="KW-1185">Reference proteome</keyword>
<dbReference type="AlphaFoldDB" id="A0A1Y3BJR7"/>
<evidence type="ECO:0000313" key="3">
    <source>
        <dbReference type="Proteomes" id="UP000194236"/>
    </source>
</evidence>
<reference evidence="2 3" key="1">
    <citation type="submission" date="2017-03" db="EMBL/GenBank/DDBJ databases">
        <title>Genome Survey of Euroglyphus maynei.</title>
        <authorList>
            <person name="Arlian L.G."/>
            <person name="Morgan M.S."/>
            <person name="Rider S.D."/>
        </authorList>
    </citation>
    <scope>NUCLEOTIDE SEQUENCE [LARGE SCALE GENOMIC DNA]</scope>
    <source>
        <strain evidence="2">Arlian Lab</strain>
        <tissue evidence="2">Whole body</tissue>
    </source>
</reference>
<organism evidence="2 3">
    <name type="scientific">Euroglyphus maynei</name>
    <name type="common">Mayne's house dust mite</name>
    <dbReference type="NCBI Taxonomy" id="6958"/>
    <lineage>
        <taxon>Eukaryota</taxon>
        <taxon>Metazoa</taxon>
        <taxon>Ecdysozoa</taxon>
        <taxon>Arthropoda</taxon>
        <taxon>Chelicerata</taxon>
        <taxon>Arachnida</taxon>
        <taxon>Acari</taxon>
        <taxon>Acariformes</taxon>
        <taxon>Sarcoptiformes</taxon>
        <taxon>Astigmata</taxon>
        <taxon>Psoroptidia</taxon>
        <taxon>Analgoidea</taxon>
        <taxon>Pyroglyphidae</taxon>
        <taxon>Pyroglyphinae</taxon>
        <taxon>Euroglyphus</taxon>
    </lineage>
</organism>
<feature type="region of interest" description="Disordered" evidence="1">
    <location>
        <begin position="54"/>
        <end position="79"/>
    </location>
</feature>
<accession>A0A1Y3BJR7</accession>
<dbReference type="Proteomes" id="UP000194236">
    <property type="component" value="Unassembled WGS sequence"/>
</dbReference>
<gene>
    <name evidence="2" type="ORF">BLA29_000791</name>
</gene>
<name>A0A1Y3BJR7_EURMA</name>
<evidence type="ECO:0000313" key="2">
    <source>
        <dbReference type="EMBL" id="OTF80148.1"/>
    </source>
</evidence>